<evidence type="ECO:0000313" key="2">
    <source>
        <dbReference type="EMBL" id="KAF1988894.1"/>
    </source>
</evidence>
<dbReference type="AlphaFoldDB" id="A0A6G1H754"/>
<sequence>MAVFAASFCADQHLPLTSNGRDVFRQIGMARRESYALAPPWLLAAIIMQCTSKQQQPTSWSSLMTRRRGRGLSRRSKKPIVAASLICFVSSSVHPRAADPVPVGEFARGRPVSFPCQALPRRGIPRFSRHQQPARLQRPTHSCPSRA</sequence>
<dbReference type="EMBL" id="ML977147">
    <property type="protein sequence ID" value="KAF1988894.1"/>
    <property type="molecule type" value="Genomic_DNA"/>
</dbReference>
<name>A0A6G1H754_9PEZI</name>
<protein>
    <submittedName>
        <fullName evidence="2">Uncharacterized protein</fullName>
    </submittedName>
</protein>
<feature type="region of interest" description="Disordered" evidence="1">
    <location>
        <begin position="123"/>
        <end position="147"/>
    </location>
</feature>
<evidence type="ECO:0000256" key="1">
    <source>
        <dbReference type="SAM" id="MobiDB-lite"/>
    </source>
</evidence>
<proteinExistence type="predicted"/>
<gene>
    <name evidence="2" type="ORF">K402DRAFT_419232</name>
</gene>
<accession>A0A6G1H754</accession>
<reference evidence="2" key="1">
    <citation type="journal article" date="2020" name="Stud. Mycol.">
        <title>101 Dothideomycetes genomes: a test case for predicting lifestyles and emergence of pathogens.</title>
        <authorList>
            <person name="Haridas S."/>
            <person name="Albert R."/>
            <person name="Binder M."/>
            <person name="Bloem J."/>
            <person name="Labutti K."/>
            <person name="Salamov A."/>
            <person name="Andreopoulos B."/>
            <person name="Baker S."/>
            <person name="Barry K."/>
            <person name="Bills G."/>
            <person name="Bluhm B."/>
            <person name="Cannon C."/>
            <person name="Castanera R."/>
            <person name="Culley D."/>
            <person name="Daum C."/>
            <person name="Ezra D."/>
            <person name="Gonzalez J."/>
            <person name="Henrissat B."/>
            <person name="Kuo A."/>
            <person name="Liang C."/>
            <person name="Lipzen A."/>
            <person name="Lutzoni F."/>
            <person name="Magnuson J."/>
            <person name="Mondo S."/>
            <person name="Nolan M."/>
            <person name="Ohm R."/>
            <person name="Pangilinan J."/>
            <person name="Park H.-J."/>
            <person name="Ramirez L."/>
            <person name="Alfaro M."/>
            <person name="Sun H."/>
            <person name="Tritt A."/>
            <person name="Yoshinaga Y."/>
            <person name="Zwiers L.-H."/>
            <person name="Turgeon B."/>
            <person name="Goodwin S."/>
            <person name="Spatafora J."/>
            <person name="Crous P."/>
            <person name="Grigoriev I."/>
        </authorList>
    </citation>
    <scope>NUCLEOTIDE SEQUENCE</scope>
    <source>
        <strain evidence="2">CBS 113979</strain>
    </source>
</reference>
<dbReference type="Proteomes" id="UP000800041">
    <property type="component" value="Unassembled WGS sequence"/>
</dbReference>
<organism evidence="2 3">
    <name type="scientific">Aulographum hederae CBS 113979</name>
    <dbReference type="NCBI Taxonomy" id="1176131"/>
    <lineage>
        <taxon>Eukaryota</taxon>
        <taxon>Fungi</taxon>
        <taxon>Dikarya</taxon>
        <taxon>Ascomycota</taxon>
        <taxon>Pezizomycotina</taxon>
        <taxon>Dothideomycetes</taxon>
        <taxon>Pleosporomycetidae</taxon>
        <taxon>Aulographales</taxon>
        <taxon>Aulographaceae</taxon>
    </lineage>
</organism>
<evidence type="ECO:0000313" key="3">
    <source>
        <dbReference type="Proteomes" id="UP000800041"/>
    </source>
</evidence>
<keyword evidence="3" id="KW-1185">Reference proteome</keyword>